<comment type="caution">
    <text evidence="1">The sequence shown here is derived from an EMBL/GenBank/DDBJ whole genome shotgun (WGS) entry which is preliminary data.</text>
</comment>
<gene>
    <name evidence="1" type="ORF">TGAMA5MH_04678</name>
</gene>
<reference evidence="1 2" key="1">
    <citation type="submission" date="2017-02" db="EMBL/GenBank/DDBJ databases">
        <title>Genomes of Trichoderma spp. with biocontrol activity.</title>
        <authorList>
            <person name="Gardiner D."/>
            <person name="Kazan K."/>
            <person name="Vos C."/>
            <person name="Harvey P."/>
        </authorList>
    </citation>
    <scope>NUCLEOTIDE SEQUENCE [LARGE SCALE GENOMIC DNA]</scope>
    <source>
        <strain evidence="1 2">A5MH</strain>
    </source>
</reference>
<dbReference type="Gene3D" id="3.30.559.10">
    <property type="entry name" value="Chloramphenicol acetyltransferase-like domain"/>
    <property type="match status" value="2"/>
</dbReference>
<dbReference type="AlphaFoldDB" id="A0A2K0TDV3"/>
<protein>
    <submittedName>
        <fullName evidence="1">Uncharacterized protein</fullName>
    </submittedName>
</protein>
<evidence type="ECO:0000313" key="1">
    <source>
        <dbReference type="EMBL" id="PNP43706.1"/>
    </source>
</evidence>
<dbReference type="OrthoDB" id="21502at2759"/>
<evidence type="ECO:0000313" key="2">
    <source>
        <dbReference type="Proteomes" id="UP000236546"/>
    </source>
</evidence>
<dbReference type="InterPro" id="IPR050317">
    <property type="entry name" value="Plant_Fungal_Acyltransferase"/>
</dbReference>
<dbReference type="EMBL" id="MTYH01000037">
    <property type="protein sequence ID" value="PNP43706.1"/>
    <property type="molecule type" value="Genomic_DNA"/>
</dbReference>
<accession>A0A2K0TDV3</accession>
<dbReference type="PANTHER" id="PTHR31642">
    <property type="entry name" value="TRICHOTHECENE 3-O-ACETYLTRANSFERASE"/>
    <property type="match status" value="1"/>
</dbReference>
<dbReference type="PANTHER" id="PTHR31642:SF294">
    <property type="entry name" value="ACETYLTRANSFERASE MATC1"/>
    <property type="match status" value="1"/>
</dbReference>
<organism evidence="1 2">
    <name type="scientific">Trichoderma gamsii</name>
    <dbReference type="NCBI Taxonomy" id="398673"/>
    <lineage>
        <taxon>Eukaryota</taxon>
        <taxon>Fungi</taxon>
        <taxon>Dikarya</taxon>
        <taxon>Ascomycota</taxon>
        <taxon>Pezizomycotina</taxon>
        <taxon>Sordariomycetes</taxon>
        <taxon>Hypocreomycetidae</taxon>
        <taxon>Hypocreales</taxon>
        <taxon>Hypocreaceae</taxon>
        <taxon>Trichoderma</taxon>
    </lineage>
</organism>
<dbReference type="GO" id="GO:0016747">
    <property type="term" value="F:acyltransferase activity, transferring groups other than amino-acyl groups"/>
    <property type="evidence" value="ECO:0007669"/>
    <property type="project" value="TreeGrafter"/>
</dbReference>
<sequence length="502" mass="55407">MASYLFSLLGFGPRRSAPPIVPTDEVVPVHLFDDTDTLRGITMMWTFKFDEVLDADKLGSSLSELFQMEGWRKLGGRLRRRPDGSTEIHIPCPFTEERPPLYFTKAKFDVRMSEHPEASKWPSAPDGLKPTMFPSPRNYKSLGLGPGSPTCFDDYLYSDHPQFALHVVNFTDGTLVSVSFNHLTSDLAGLMAIMNAWQLVLAGKPEAVPSFKGLYEDSMAGLYKAQTTEKYLLADKQLSGWELAAFGLRLIFESWWNSPIDSRLLCVPKKTMDAFVQAARDQVPQTMGSINDGTSPRFISENDIVVALATKATAQSLSPSRPITVLQAVDPRSRVKSVFDQNAAYVCNAPGVAFVFYSSQKAVDKSISELALDGREALQSLVTEEQMKAVAALAAKAMAATGNPPIFGEHNTRLLVSSNWSKAAFLEKVDFSPAIVKSPESGRHRGKPGHPVYYHCQSMESGLFTTNVVVIMGRDLEGNFWLLGDQPSHVWPALLAQLEKYA</sequence>
<proteinExistence type="predicted"/>
<name>A0A2K0TDV3_9HYPO</name>
<dbReference type="Proteomes" id="UP000236546">
    <property type="component" value="Unassembled WGS sequence"/>
</dbReference>
<dbReference type="InterPro" id="IPR023213">
    <property type="entry name" value="CAT-like_dom_sf"/>
</dbReference>